<keyword evidence="8 10" id="KW-0472">Membrane</keyword>
<keyword evidence="5" id="KW-0677">Repeat</keyword>
<dbReference type="InterPro" id="IPR016169">
    <property type="entry name" value="FAD-bd_PCMH_sub2"/>
</dbReference>
<comment type="similarity">
    <text evidence="2">Belongs to the UPF0053 family.</text>
</comment>
<reference evidence="14 15" key="1">
    <citation type="submission" date="2011-01" db="EMBL/GenBank/DDBJ databases">
        <title>Whole genome sequence of Amphibacillus xylinus NBRC 15112.</title>
        <authorList>
            <person name="Nakazawa H."/>
            <person name="Katano Y."/>
            <person name="Nakamura S."/>
            <person name="Sasagawa M."/>
            <person name="Fukada J."/>
            <person name="Arai T."/>
            <person name="Sasakura N."/>
            <person name="Mochizuki D."/>
            <person name="Hosoyama A."/>
            <person name="Harada K."/>
            <person name="Horikawa H."/>
            <person name="Kato Y."/>
            <person name="Harada T."/>
            <person name="Sasaki K."/>
            <person name="Sekiguchi M."/>
            <person name="Hodoyama M."/>
            <person name="Nishiko R."/>
            <person name="Narita H."/>
            <person name="Hanamaki A."/>
            <person name="Hata C."/>
            <person name="Konno Y."/>
            <person name="Niimura Y."/>
            <person name="Yamazaki S."/>
            <person name="Fujita N."/>
        </authorList>
    </citation>
    <scope>NUCLEOTIDE SEQUENCE [LARGE SCALE GENOMIC DNA]</scope>
    <source>
        <strain evidence="15">ATCC 51415 / DSM 6626 / JCM 7361 / LMG 17667 / NBRC 15112 / Ep01</strain>
    </source>
</reference>
<keyword evidence="6 10" id="KW-1133">Transmembrane helix</keyword>
<evidence type="ECO:0000256" key="10">
    <source>
        <dbReference type="PROSITE-ProRule" id="PRU01193"/>
    </source>
</evidence>
<dbReference type="FunFam" id="3.10.580.10:FF:000002">
    <property type="entry name" value="Magnesium/cobalt efflux protein CorC"/>
    <property type="match status" value="1"/>
</dbReference>
<organism evidence="14 15">
    <name type="scientific">Amphibacillus xylanus (strain ATCC 51415 / DSM 6626 / JCM 7361 / LMG 17667 / NBRC 15112 / Ep01)</name>
    <dbReference type="NCBI Taxonomy" id="698758"/>
    <lineage>
        <taxon>Bacteria</taxon>
        <taxon>Bacillati</taxon>
        <taxon>Bacillota</taxon>
        <taxon>Bacilli</taxon>
        <taxon>Bacillales</taxon>
        <taxon>Bacillaceae</taxon>
        <taxon>Amphibacillus</taxon>
    </lineage>
</organism>
<feature type="domain" description="CBS" evidence="12">
    <location>
        <begin position="286"/>
        <end position="342"/>
    </location>
</feature>
<dbReference type="OrthoDB" id="9798188at2"/>
<dbReference type="Proteomes" id="UP000006294">
    <property type="component" value="Chromosome"/>
</dbReference>
<dbReference type="GO" id="GO:0005886">
    <property type="term" value="C:plasma membrane"/>
    <property type="evidence" value="ECO:0007669"/>
    <property type="project" value="UniProtKB-SubCell"/>
</dbReference>
<evidence type="ECO:0000256" key="9">
    <source>
        <dbReference type="PROSITE-ProRule" id="PRU00703"/>
    </source>
</evidence>
<dbReference type="SUPFAM" id="SSF54631">
    <property type="entry name" value="CBS-domain pair"/>
    <property type="match status" value="1"/>
</dbReference>
<feature type="domain" description="CBS" evidence="12">
    <location>
        <begin position="219"/>
        <end position="279"/>
    </location>
</feature>
<evidence type="ECO:0008006" key="16">
    <source>
        <dbReference type="Google" id="ProtNLM"/>
    </source>
</evidence>
<dbReference type="AlphaFoldDB" id="K0J0V5"/>
<dbReference type="GO" id="GO:0050660">
    <property type="term" value="F:flavin adenine dinucleotide binding"/>
    <property type="evidence" value="ECO:0007669"/>
    <property type="project" value="InterPro"/>
</dbReference>
<dbReference type="Pfam" id="PF00571">
    <property type="entry name" value="CBS"/>
    <property type="match status" value="2"/>
</dbReference>
<keyword evidence="4 10" id="KW-0812">Transmembrane</keyword>
<dbReference type="PROSITE" id="PS51371">
    <property type="entry name" value="CBS"/>
    <property type="match status" value="2"/>
</dbReference>
<dbReference type="Gene3D" id="3.30.465.10">
    <property type="match status" value="1"/>
</dbReference>
<proteinExistence type="inferred from homology"/>
<evidence type="ECO:0000256" key="8">
    <source>
        <dbReference type="ARBA" id="ARBA00023136"/>
    </source>
</evidence>
<gene>
    <name evidence="14" type="ordered locus">AXY_23630</name>
</gene>
<dbReference type="eggNOG" id="COG1253">
    <property type="taxonomic scope" value="Bacteria"/>
</dbReference>
<name>K0J0V5_AMPXN</name>
<evidence type="ECO:0000256" key="3">
    <source>
        <dbReference type="ARBA" id="ARBA00022475"/>
    </source>
</evidence>
<dbReference type="InterPro" id="IPR002550">
    <property type="entry name" value="CNNM"/>
</dbReference>
<dbReference type="PROSITE" id="PS51846">
    <property type="entry name" value="CNNM"/>
    <property type="match status" value="1"/>
</dbReference>
<feature type="domain" description="CNNM transmembrane" evidence="13">
    <location>
        <begin position="1"/>
        <end position="201"/>
    </location>
</feature>
<dbReference type="InterPro" id="IPR044751">
    <property type="entry name" value="Ion_transp-like_CBS"/>
</dbReference>
<dbReference type="SMART" id="SM01091">
    <property type="entry name" value="CorC_HlyC"/>
    <property type="match status" value="1"/>
</dbReference>
<evidence type="ECO:0000256" key="5">
    <source>
        <dbReference type="ARBA" id="ARBA00022737"/>
    </source>
</evidence>
<dbReference type="InterPro" id="IPR046342">
    <property type="entry name" value="CBS_dom_sf"/>
</dbReference>
<dbReference type="InterPro" id="IPR036318">
    <property type="entry name" value="FAD-bd_PCMH-like_sf"/>
</dbReference>
<keyword evidence="15" id="KW-1185">Reference proteome</keyword>
<feature type="transmembrane region" description="Helical" evidence="11">
    <location>
        <begin position="98"/>
        <end position="119"/>
    </location>
</feature>
<dbReference type="KEGG" id="axl:AXY_23630"/>
<dbReference type="CDD" id="cd04590">
    <property type="entry name" value="CBS_pair_CorC_HlyC_assoc"/>
    <property type="match status" value="1"/>
</dbReference>
<evidence type="ECO:0000256" key="6">
    <source>
        <dbReference type="ARBA" id="ARBA00022989"/>
    </source>
</evidence>
<evidence type="ECO:0000259" key="13">
    <source>
        <dbReference type="PROSITE" id="PS51846"/>
    </source>
</evidence>
<dbReference type="InterPro" id="IPR051676">
    <property type="entry name" value="UPF0053_domain"/>
</dbReference>
<dbReference type="InterPro" id="IPR005170">
    <property type="entry name" value="Transptr-assoc_dom"/>
</dbReference>
<keyword evidence="3" id="KW-1003">Cell membrane</keyword>
<evidence type="ECO:0000256" key="4">
    <source>
        <dbReference type="ARBA" id="ARBA00022692"/>
    </source>
</evidence>
<dbReference type="HOGENOM" id="CLU_015237_4_0_9"/>
<sequence>MTVAIITLIVLILINAFFAASELAFVNVNANKIKRKAEAGDKKAKKLYKLTSNPSLFLSTIQIGITLAGFLSSAFAADFFAEPLAQFIFDLGAPMSLSVLHTISVVVITIILSYFTLVFGELVPKQLALQKADQISKFAVGPISLLAKICLPIVKFLTFSINAILKMMGIDPNAKSEEATEEDIRMMVDISGDSGMINQTEKTMIENVFEFNDKYVSDITTHRTEMTALSIDLSFDEVLSIIDQYRFTRFPVYEESIDNIIGILHVKDLFPYIKRGASETFHLKQVIREPYFTLQVQTIDVLFANMRKNNIHIAIVLDEFGGTEGLVTIEDVIEEIVGEISSESIEPGFIDEEITQVSANEYKMKGTYRLWELEDILKVGLPIDDYDTVSGFLIDQLGYILAEHERPTFTYKNLHFKVNSVEENRIESVTVKVLEENEESNL</sequence>
<evidence type="ECO:0000256" key="7">
    <source>
        <dbReference type="ARBA" id="ARBA00023122"/>
    </source>
</evidence>
<dbReference type="EMBL" id="AP012050">
    <property type="protein sequence ID" value="BAM48495.1"/>
    <property type="molecule type" value="Genomic_DNA"/>
</dbReference>
<evidence type="ECO:0000256" key="11">
    <source>
        <dbReference type="SAM" id="Phobius"/>
    </source>
</evidence>
<evidence type="ECO:0000259" key="12">
    <source>
        <dbReference type="PROSITE" id="PS51371"/>
    </source>
</evidence>
<evidence type="ECO:0000256" key="2">
    <source>
        <dbReference type="ARBA" id="ARBA00006337"/>
    </source>
</evidence>
<dbReference type="PATRIC" id="fig|698758.3.peg.2370"/>
<dbReference type="Gene3D" id="3.10.580.10">
    <property type="entry name" value="CBS-domain"/>
    <property type="match status" value="1"/>
</dbReference>
<evidence type="ECO:0000313" key="15">
    <source>
        <dbReference type="Proteomes" id="UP000006294"/>
    </source>
</evidence>
<feature type="transmembrane region" description="Helical" evidence="11">
    <location>
        <begin position="139"/>
        <end position="165"/>
    </location>
</feature>
<dbReference type="PANTHER" id="PTHR43099">
    <property type="entry name" value="UPF0053 PROTEIN YRKA"/>
    <property type="match status" value="1"/>
</dbReference>
<accession>K0J0V5</accession>
<evidence type="ECO:0000313" key="14">
    <source>
        <dbReference type="EMBL" id="BAM48495.1"/>
    </source>
</evidence>
<dbReference type="STRING" id="698758.AXY_23630"/>
<keyword evidence="7 9" id="KW-0129">CBS domain</keyword>
<comment type="subcellular location">
    <subcellularLocation>
        <location evidence="1">Cell membrane</location>
        <topology evidence="1">Multi-pass membrane protein</topology>
    </subcellularLocation>
</comment>
<dbReference type="RefSeq" id="WP_015011074.1">
    <property type="nucleotide sequence ID" value="NC_018704.1"/>
</dbReference>
<dbReference type="Pfam" id="PF03471">
    <property type="entry name" value="CorC_HlyC"/>
    <property type="match status" value="1"/>
</dbReference>
<dbReference type="InterPro" id="IPR000644">
    <property type="entry name" value="CBS_dom"/>
</dbReference>
<dbReference type="PANTHER" id="PTHR43099:SF2">
    <property type="entry name" value="UPF0053 PROTEIN YRKA"/>
    <property type="match status" value="1"/>
</dbReference>
<dbReference type="Pfam" id="PF01595">
    <property type="entry name" value="CNNM"/>
    <property type="match status" value="1"/>
</dbReference>
<evidence type="ECO:0000256" key="1">
    <source>
        <dbReference type="ARBA" id="ARBA00004651"/>
    </source>
</evidence>
<protein>
    <recommendedName>
        <fullName evidence="16">Hemolysin</fullName>
    </recommendedName>
</protein>
<dbReference type="SUPFAM" id="SSF56176">
    <property type="entry name" value="FAD-binding/transporter-associated domain-like"/>
    <property type="match status" value="1"/>
</dbReference>
<feature type="transmembrane region" description="Helical" evidence="11">
    <location>
        <begin position="56"/>
        <end position="77"/>
    </location>
</feature>